<reference evidence="1 2" key="1">
    <citation type="submission" date="2016-03" db="EMBL/GenBank/DDBJ databases">
        <title>Whole genome sequencing of Grifola frondosa 9006-11.</title>
        <authorList>
            <person name="Min B."/>
            <person name="Park H."/>
            <person name="Kim J.-G."/>
            <person name="Cho H."/>
            <person name="Oh Y.-L."/>
            <person name="Kong W.-S."/>
            <person name="Choi I.-G."/>
        </authorList>
    </citation>
    <scope>NUCLEOTIDE SEQUENCE [LARGE SCALE GENOMIC DNA]</scope>
    <source>
        <strain evidence="1 2">9006-11</strain>
    </source>
</reference>
<dbReference type="EMBL" id="LUGG01000002">
    <property type="protein sequence ID" value="OBZ77736.1"/>
    <property type="molecule type" value="Genomic_DNA"/>
</dbReference>
<protein>
    <submittedName>
        <fullName evidence="1">Uncharacterized protein</fullName>
    </submittedName>
</protein>
<sequence>MHLSSRSALVGLYCNSAENTKVEIAYCLRTAYNRTRDTFGQMKSSSFVSRIEISDVDSLHWSTDIHRFTFLCSYKELLRAHRTIYLPCVPVVITQNKINTYRSFDFHEASVHG</sequence>
<name>A0A1C7MMT3_GRIFR</name>
<evidence type="ECO:0000313" key="1">
    <source>
        <dbReference type="EMBL" id="OBZ77736.1"/>
    </source>
</evidence>
<gene>
    <name evidence="1" type="ORF">A0H81_02196</name>
</gene>
<dbReference type="AlphaFoldDB" id="A0A1C7MMT3"/>
<proteinExistence type="predicted"/>
<organism evidence="1 2">
    <name type="scientific">Grifola frondosa</name>
    <name type="common">Maitake</name>
    <name type="synonym">Polyporus frondosus</name>
    <dbReference type="NCBI Taxonomy" id="5627"/>
    <lineage>
        <taxon>Eukaryota</taxon>
        <taxon>Fungi</taxon>
        <taxon>Dikarya</taxon>
        <taxon>Basidiomycota</taxon>
        <taxon>Agaricomycotina</taxon>
        <taxon>Agaricomycetes</taxon>
        <taxon>Polyporales</taxon>
        <taxon>Grifolaceae</taxon>
        <taxon>Grifola</taxon>
    </lineage>
</organism>
<dbReference type="Proteomes" id="UP000092993">
    <property type="component" value="Unassembled WGS sequence"/>
</dbReference>
<comment type="caution">
    <text evidence="1">The sequence shown here is derived from an EMBL/GenBank/DDBJ whole genome shotgun (WGS) entry which is preliminary data.</text>
</comment>
<keyword evidence="2" id="KW-1185">Reference proteome</keyword>
<evidence type="ECO:0000313" key="2">
    <source>
        <dbReference type="Proteomes" id="UP000092993"/>
    </source>
</evidence>
<accession>A0A1C7MMT3</accession>